<sequence length="246" mass="28212">MKHTIVRSKMKKGKILMNDPILKHYVPATHRFRSSRIKRMLRSYSTLYIKPDVGRKGNGVIRVSKLNDGDVEISDNQTTVRCSKETAVANIKKKLKSKKKYLIQRGISLATYHGRPFDVRVVLQKPLNRWTLSLMSAKVAPKSSSVVTNVSKGALDVEVVKALQNADQRLNAVRVMRDLIDVSYQIAQRLGSRFPLKIIGLDMGIDKKGNVWFIEANTKPDCIGLEHLDRKLYRRYRRAKRMLARR</sequence>
<accession>A0A7X0VD69</accession>
<organism evidence="1 2">
    <name type="scientific">Cohnella nanjingensis</name>
    <dbReference type="NCBI Taxonomy" id="1387779"/>
    <lineage>
        <taxon>Bacteria</taxon>
        <taxon>Bacillati</taxon>
        <taxon>Bacillota</taxon>
        <taxon>Bacilli</taxon>
        <taxon>Bacillales</taxon>
        <taxon>Paenibacillaceae</taxon>
        <taxon>Cohnella</taxon>
    </lineage>
</organism>
<dbReference type="Gene3D" id="3.30.470.20">
    <property type="entry name" value="ATP-grasp fold, B domain"/>
    <property type="match status" value="1"/>
</dbReference>
<evidence type="ECO:0000313" key="1">
    <source>
        <dbReference type="EMBL" id="MBB6669655.1"/>
    </source>
</evidence>
<dbReference type="AlphaFoldDB" id="A0A7X0VD69"/>
<protein>
    <submittedName>
        <fullName evidence="1">YheC/YheD family protein</fullName>
    </submittedName>
</protein>
<comment type="caution">
    <text evidence="1">The sequence shown here is derived from an EMBL/GenBank/DDBJ whole genome shotgun (WGS) entry which is preliminary data.</text>
</comment>
<dbReference type="RefSeq" id="WP_185141104.1">
    <property type="nucleotide sequence ID" value="NZ_JACJVP010000004.1"/>
</dbReference>
<dbReference type="InterPro" id="IPR026838">
    <property type="entry name" value="YheC/D"/>
</dbReference>
<dbReference type="Pfam" id="PF14398">
    <property type="entry name" value="ATPgrasp_YheCD"/>
    <property type="match status" value="1"/>
</dbReference>
<dbReference type="EMBL" id="JACJVP010000004">
    <property type="protein sequence ID" value="MBB6669655.1"/>
    <property type="molecule type" value="Genomic_DNA"/>
</dbReference>
<keyword evidence="2" id="KW-1185">Reference proteome</keyword>
<reference evidence="1 2" key="1">
    <citation type="submission" date="2020-08" db="EMBL/GenBank/DDBJ databases">
        <title>Cohnella phylogeny.</title>
        <authorList>
            <person name="Dunlap C."/>
        </authorList>
    </citation>
    <scope>NUCLEOTIDE SEQUENCE [LARGE SCALE GENOMIC DNA]</scope>
    <source>
        <strain evidence="1 2">DSM 28246</strain>
    </source>
</reference>
<proteinExistence type="predicted"/>
<evidence type="ECO:0000313" key="2">
    <source>
        <dbReference type="Proteomes" id="UP000547209"/>
    </source>
</evidence>
<gene>
    <name evidence="1" type="ORF">H7C19_03035</name>
</gene>
<dbReference type="SUPFAM" id="SSF56059">
    <property type="entry name" value="Glutathione synthetase ATP-binding domain-like"/>
    <property type="match status" value="1"/>
</dbReference>
<name>A0A7X0VD69_9BACL</name>
<dbReference type="Proteomes" id="UP000547209">
    <property type="component" value="Unassembled WGS sequence"/>
</dbReference>